<accession>A0A1C7LR21</accession>
<proteinExistence type="predicted"/>
<reference evidence="2 3" key="1">
    <citation type="submission" date="2016-03" db="EMBL/GenBank/DDBJ databases">
        <title>Whole genome sequencing of Grifola frondosa 9006-11.</title>
        <authorList>
            <person name="Min B."/>
            <person name="Park H."/>
            <person name="Kim J.-G."/>
            <person name="Cho H."/>
            <person name="Oh Y.-L."/>
            <person name="Kong W.-S."/>
            <person name="Choi I.-G."/>
        </authorList>
    </citation>
    <scope>NUCLEOTIDE SEQUENCE [LARGE SCALE GENOMIC DNA]</scope>
    <source>
        <strain evidence="2 3">9006-11</strain>
    </source>
</reference>
<dbReference type="AlphaFoldDB" id="A0A1C7LR21"/>
<evidence type="ECO:0000256" key="1">
    <source>
        <dbReference type="SAM" id="Phobius"/>
    </source>
</evidence>
<organism evidence="2 3">
    <name type="scientific">Grifola frondosa</name>
    <name type="common">Maitake</name>
    <name type="synonym">Polyporus frondosus</name>
    <dbReference type="NCBI Taxonomy" id="5627"/>
    <lineage>
        <taxon>Eukaryota</taxon>
        <taxon>Fungi</taxon>
        <taxon>Dikarya</taxon>
        <taxon>Basidiomycota</taxon>
        <taxon>Agaricomycotina</taxon>
        <taxon>Agaricomycetes</taxon>
        <taxon>Polyporales</taxon>
        <taxon>Grifolaceae</taxon>
        <taxon>Grifola</taxon>
    </lineage>
</organism>
<sequence length="129" mass="14503">MAFQPPKAVTTPQIVGYNRTSDSMCCEVRTCGRLPKTDTCSYICLTDNAPSSREEFLRLHLSARDIMDPFAHGGSLQPLQDGAEHECIEGDDEVFRVNFSADWTVFRLQFCAFGVSGLYMLLMYLFIST</sequence>
<evidence type="ECO:0000313" key="3">
    <source>
        <dbReference type="Proteomes" id="UP000092993"/>
    </source>
</evidence>
<keyword evidence="1" id="KW-1133">Transmembrane helix</keyword>
<name>A0A1C7LR21_GRIFR</name>
<gene>
    <name evidence="2" type="ORF">A0H81_12987</name>
</gene>
<keyword evidence="3" id="KW-1185">Reference proteome</keyword>
<evidence type="ECO:0000313" key="2">
    <source>
        <dbReference type="EMBL" id="OBZ67143.1"/>
    </source>
</evidence>
<comment type="caution">
    <text evidence="2">The sequence shown here is derived from an EMBL/GenBank/DDBJ whole genome shotgun (WGS) entry which is preliminary data.</text>
</comment>
<protein>
    <submittedName>
        <fullName evidence="2">Uncharacterized protein</fullName>
    </submittedName>
</protein>
<feature type="transmembrane region" description="Helical" evidence="1">
    <location>
        <begin position="105"/>
        <end position="127"/>
    </location>
</feature>
<dbReference type="EMBL" id="LUGG01000025">
    <property type="protein sequence ID" value="OBZ67143.1"/>
    <property type="molecule type" value="Genomic_DNA"/>
</dbReference>
<keyword evidence="1" id="KW-0812">Transmembrane</keyword>
<keyword evidence="1" id="KW-0472">Membrane</keyword>
<dbReference type="Proteomes" id="UP000092993">
    <property type="component" value="Unassembled WGS sequence"/>
</dbReference>